<evidence type="ECO:0000313" key="1">
    <source>
        <dbReference type="Proteomes" id="UP000887565"/>
    </source>
</evidence>
<proteinExistence type="predicted"/>
<evidence type="ECO:0000313" key="2">
    <source>
        <dbReference type="WBParaSite" id="nRc.2.0.1.t31927-RA"/>
    </source>
</evidence>
<dbReference type="Proteomes" id="UP000887565">
    <property type="component" value="Unplaced"/>
</dbReference>
<reference evidence="2" key="1">
    <citation type="submission" date="2022-11" db="UniProtKB">
        <authorList>
            <consortium name="WormBaseParasite"/>
        </authorList>
    </citation>
    <scope>IDENTIFICATION</scope>
</reference>
<name>A0A915JZT9_ROMCU</name>
<accession>A0A915JZT9</accession>
<sequence length="60" mass="6647">MVNFGLVWNGELAETAAAPIWSSAVTNVKSKDSPLPLMKSKSNVGQIYRLTTNEFFFILL</sequence>
<organism evidence="1 2">
    <name type="scientific">Romanomermis culicivorax</name>
    <name type="common">Nematode worm</name>
    <dbReference type="NCBI Taxonomy" id="13658"/>
    <lineage>
        <taxon>Eukaryota</taxon>
        <taxon>Metazoa</taxon>
        <taxon>Ecdysozoa</taxon>
        <taxon>Nematoda</taxon>
        <taxon>Enoplea</taxon>
        <taxon>Dorylaimia</taxon>
        <taxon>Mermithida</taxon>
        <taxon>Mermithoidea</taxon>
        <taxon>Mermithidae</taxon>
        <taxon>Romanomermis</taxon>
    </lineage>
</organism>
<keyword evidence="1" id="KW-1185">Reference proteome</keyword>
<protein>
    <submittedName>
        <fullName evidence="2">Uncharacterized protein</fullName>
    </submittedName>
</protein>
<dbReference type="AlphaFoldDB" id="A0A915JZT9"/>
<dbReference type="WBParaSite" id="nRc.2.0.1.t31927-RA">
    <property type="protein sequence ID" value="nRc.2.0.1.t31927-RA"/>
    <property type="gene ID" value="nRc.2.0.1.g31927"/>
</dbReference>